<sequence length="362" mass="41258">MCRSARITASLSPYWHWLEPSQDPLARLDLALAAAQRNQDQEGENLVRNAIAALASREEFKEIQSLVQESDKLNSFEFTSVTVNRRGEEIKREAKQAKYFREILPNDVPLEMVYIPGGEFMMGSPEKEGYDYDDEKPQHLVTVSPFFMGKYPITQAQWKAIASRTDLKVERDLDSNPAYFRNRQDSAHRPVEKVSWYDAVEFCLRLSRHTGGEYRLPSEAEWEYACRAGTTTPFHFGETISIQLANYNTDYTYEKGVKGEYLKQTTPVEYFQEANKFGLCEMHGNVWEWCEDDWHEHYEGAPTDGSAWLSDNNGTTKVVRGGSCGDHPYLCRCASRGYDDPGLDLSNGVGLRVVCALGRILP</sequence>
<proteinExistence type="predicted"/>
<dbReference type="InterPro" id="IPR051043">
    <property type="entry name" value="Sulfatase_Mod_Factor_Kinase"/>
</dbReference>
<protein>
    <submittedName>
        <fullName evidence="2">Formylglycine-generating enzyme family protein</fullName>
    </submittedName>
</protein>
<dbReference type="InterPro" id="IPR042095">
    <property type="entry name" value="SUMF_sf"/>
</dbReference>
<dbReference type="SUPFAM" id="SSF56436">
    <property type="entry name" value="C-type lectin-like"/>
    <property type="match status" value="1"/>
</dbReference>
<dbReference type="Gene3D" id="3.90.1580.10">
    <property type="entry name" value="paralog of FGE (formylglycine-generating enzyme)"/>
    <property type="match status" value="1"/>
</dbReference>
<dbReference type="AlphaFoldDB" id="A0A6B3MZS7"/>
<gene>
    <name evidence="2" type="ORF">F6J89_01440</name>
</gene>
<name>A0A6B3MZS7_9CYAN</name>
<feature type="domain" description="Sulfatase-modifying factor enzyme-like" evidence="1">
    <location>
        <begin position="111"/>
        <end position="354"/>
    </location>
</feature>
<dbReference type="InterPro" id="IPR016187">
    <property type="entry name" value="CTDL_fold"/>
</dbReference>
<dbReference type="InterPro" id="IPR005532">
    <property type="entry name" value="SUMF_dom"/>
</dbReference>
<dbReference type="PANTHER" id="PTHR23150">
    <property type="entry name" value="SULFATASE MODIFYING FACTOR 1, 2"/>
    <property type="match status" value="1"/>
</dbReference>
<comment type="caution">
    <text evidence="2">The sequence shown here is derived from an EMBL/GenBank/DDBJ whole genome shotgun (WGS) entry which is preliminary data.</text>
</comment>
<organism evidence="2">
    <name type="scientific">Symploca sp. SIO1C4</name>
    <dbReference type="NCBI Taxonomy" id="2607765"/>
    <lineage>
        <taxon>Bacteria</taxon>
        <taxon>Bacillati</taxon>
        <taxon>Cyanobacteriota</taxon>
        <taxon>Cyanophyceae</taxon>
        <taxon>Coleofasciculales</taxon>
        <taxon>Coleofasciculaceae</taxon>
        <taxon>Symploca</taxon>
    </lineage>
</organism>
<dbReference type="GO" id="GO:0120147">
    <property type="term" value="F:formylglycine-generating oxidase activity"/>
    <property type="evidence" value="ECO:0007669"/>
    <property type="project" value="TreeGrafter"/>
</dbReference>
<dbReference type="EMBL" id="JAAHFQ010000019">
    <property type="protein sequence ID" value="NER26339.1"/>
    <property type="molecule type" value="Genomic_DNA"/>
</dbReference>
<evidence type="ECO:0000259" key="1">
    <source>
        <dbReference type="Pfam" id="PF03781"/>
    </source>
</evidence>
<accession>A0A6B3MZS7</accession>
<evidence type="ECO:0000313" key="2">
    <source>
        <dbReference type="EMBL" id="NER26339.1"/>
    </source>
</evidence>
<dbReference type="PANTHER" id="PTHR23150:SF19">
    <property type="entry name" value="FORMYLGLYCINE-GENERATING ENZYME"/>
    <property type="match status" value="1"/>
</dbReference>
<reference evidence="2" key="1">
    <citation type="submission" date="2019-11" db="EMBL/GenBank/DDBJ databases">
        <title>Genomic insights into an expanded diversity of filamentous marine cyanobacteria reveals the extraordinary biosynthetic potential of Moorea and Okeania.</title>
        <authorList>
            <person name="Ferreira Leao T."/>
            <person name="Wang M."/>
            <person name="Moss N."/>
            <person name="Da Silva R."/>
            <person name="Sanders J."/>
            <person name="Nurk S."/>
            <person name="Gurevich A."/>
            <person name="Humphrey G."/>
            <person name="Reher R."/>
            <person name="Zhu Q."/>
            <person name="Belda-Ferre P."/>
            <person name="Glukhov E."/>
            <person name="Rex R."/>
            <person name="Dorrestein P.C."/>
            <person name="Knight R."/>
            <person name="Pevzner P."/>
            <person name="Gerwick W.H."/>
            <person name="Gerwick L."/>
        </authorList>
    </citation>
    <scope>NUCLEOTIDE SEQUENCE</scope>
    <source>
        <strain evidence="2">SIO1C4</strain>
    </source>
</reference>
<dbReference type="Pfam" id="PF03781">
    <property type="entry name" value="FGE-sulfatase"/>
    <property type="match status" value="1"/>
</dbReference>